<accession>J9UU47</accession>
<gene>
    <name evidence="1" type="ORF">B2904_orf1449</name>
</gene>
<dbReference type="AlphaFoldDB" id="J9UU47"/>
<proteinExistence type="predicted"/>
<reference evidence="1 2" key="1">
    <citation type="journal article" date="2012" name="BMC Genomics">
        <title>Comparative genomics of Brachyspira pilosicoli strains: genome rearrangements, reductions and correlation of genetic compliment with phenotypic diversity.</title>
        <authorList>
            <person name="Mappley L.J."/>
            <person name="Black M.L."/>
            <person name="Abuoun M."/>
            <person name="Darby A.C."/>
            <person name="Woodward M.J."/>
            <person name="Parkhill J."/>
            <person name="Turner A.K."/>
            <person name="Bellgard M.I."/>
            <person name="La T."/>
            <person name="Phillips N.D."/>
            <person name="La Ragione R.M."/>
            <person name="Hampson D.J."/>
        </authorList>
    </citation>
    <scope>NUCLEOTIDE SEQUENCE [LARGE SCALE GENOMIC DNA]</scope>
    <source>
        <strain evidence="1">B2904</strain>
    </source>
</reference>
<dbReference type="KEGG" id="bpj:B2904_orf1449"/>
<dbReference type="PATRIC" id="fig|1133568.3.peg.1451"/>
<dbReference type="HOGENOM" id="CLU_2767747_0_0_12"/>
<dbReference type="RefSeq" id="WP_014936054.1">
    <property type="nucleotide sequence ID" value="NC_018607.1"/>
</dbReference>
<dbReference type="EMBL" id="CP003490">
    <property type="protein sequence ID" value="AFR70784.1"/>
    <property type="molecule type" value="Genomic_DNA"/>
</dbReference>
<name>J9UU47_BRAPL</name>
<sequence>MYVIPYIKLTFDWFFSDINYTTREFVDTRDLGIGFYLGYNFGPKSKNYIGTDSFDIGLQLSLRFKPAKN</sequence>
<evidence type="ECO:0000313" key="2">
    <source>
        <dbReference type="Proteomes" id="UP000007346"/>
    </source>
</evidence>
<organism evidence="1 2">
    <name type="scientific">Brachyspira pilosicoli B2904</name>
    <dbReference type="NCBI Taxonomy" id="1133568"/>
    <lineage>
        <taxon>Bacteria</taxon>
        <taxon>Pseudomonadati</taxon>
        <taxon>Spirochaetota</taxon>
        <taxon>Spirochaetia</taxon>
        <taxon>Brachyspirales</taxon>
        <taxon>Brachyspiraceae</taxon>
        <taxon>Brachyspira</taxon>
    </lineage>
</organism>
<dbReference type="Proteomes" id="UP000007346">
    <property type="component" value="Chromosome"/>
</dbReference>
<evidence type="ECO:0000313" key="1">
    <source>
        <dbReference type="EMBL" id="AFR70784.1"/>
    </source>
</evidence>
<protein>
    <submittedName>
        <fullName evidence="1">Uncharacterized protein</fullName>
    </submittedName>
</protein>